<reference evidence="2" key="1">
    <citation type="submission" date="2021-02" db="EMBL/GenBank/DDBJ databases">
        <authorList>
            <person name="Nowell W R."/>
        </authorList>
    </citation>
    <scope>NUCLEOTIDE SEQUENCE</scope>
</reference>
<dbReference type="Proteomes" id="UP000677228">
    <property type="component" value="Unassembled WGS sequence"/>
</dbReference>
<dbReference type="Proteomes" id="UP000681722">
    <property type="component" value="Unassembled WGS sequence"/>
</dbReference>
<dbReference type="EMBL" id="CAJNOQ010000256">
    <property type="protein sequence ID" value="CAF0778475.1"/>
    <property type="molecule type" value="Genomic_DNA"/>
</dbReference>
<name>A0A813R8W2_9BILA</name>
<evidence type="ECO:0000313" key="4">
    <source>
        <dbReference type="EMBL" id="CAF3561395.1"/>
    </source>
</evidence>
<dbReference type="Proteomes" id="UP000682733">
    <property type="component" value="Unassembled WGS sequence"/>
</dbReference>
<protein>
    <submittedName>
        <fullName evidence="2">Uncharacterized protein</fullName>
    </submittedName>
</protein>
<dbReference type="AlphaFoldDB" id="A0A813R8W2"/>
<gene>
    <name evidence="2" type="ORF">GPM918_LOCUS2327</name>
    <name evidence="3" type="ORF">OVA965_LOCUS29146</name>
    <name evidence="4" type="ORF">SRO942_LOCUS2327</name>
    <name evidence="5" type="ORF">TMI583_LOCUS29913</name>
</gene>
<dbReference type="EMBL" id="CAJOBC010000256">
    <property type="protein sequence ID" value="CAF3561395.1"/>
    <property type="molecule type" value="Genomic_DNA"/>
</dbReference>
<accession>A0A813R8W2</accession>
<evidence type="ECO:0000313" key="5">
    <source>
        <dbReference type="EMBL" id="CAF4123335.1"/>
    </source>
</evidence>
<evidence type="ECO:0000313" key="2">
    <source>
        <dbReference type="EMBL" id="CAF0778475.1"/>
    </source>
</evidence>
<feature type="region of interest" description="Disordered" evidence="1">
    <location>
        <begin position="1"/>
        <end position="21"/>
    </location>
</feature>
<evidence type="ECO:0000256" key="1">
    <source>
        <dbReference type="SAM" id="MobiDB-lite"/>
    </source>
</evidence>
<proteinExistence type="predicted"/>
<evidence type="ECO:0000313" key="6">
    <source>
        <dbReference type="Proteomes" id="UP000663829"/>
    </source>
</evidence>
<dbReference type="Proteomes" id="UP000663829">
    <property type="component" value="Unassembled WGS sequence"/>
</dbReference>
<comment type="caution">
    <text evidence="2">The sequence shown here is derived from an EMBL/GenBank/DDBJ whole genome shotgun (WGS) entry which is preliminary data.</text>
</comment>
<sequence>MATEDKYETTNQVPPIPMPENQVQYDINVPALDDASNQMLHELYVSMQPVTDTTNKNEIDKSCEIR</sequence>
<organism evidence="2 6">
    <name type="scientific">Didymodactylos carnosus</name>
    <dbReference type="NCBI Taxonomy" id="1234261"/>
    <lineage>
        <taxon>Eukaryota</taxon>
        <taxon>Metazoa</taxon>
        <taxon>Spiralia</taxon>
        <taxon>Gnathifera</taxon>
        <taxon>Rotifera</taxon>
        <taxon>Eurotatoria</taxon>
        <taxon>Bdelloidea</taxon>
        <taxon>Philodinida</taxon>
        <taxon>Philodinidae</taxon>
        <taxon>Didymodactylos</taxon>
    </lineage>
</organism>
<dbReference type="EMBL" id="CAJOBA010041928">
    <property type="protein sequence ID" value="CAF4123335.1"/>
    <property type="molecule type" value="Genomic_DNA"/>
</dbReference>
<evidence type="ECO:0000313" key="3">
    <source>
        <dbReference type="EMBL" id="CAF1314604.1"/>
    </source>
</evidence>
<keyword evidence="6" id="KW-1185">Reference proteome</keyword>
<dbReference type="EMBL" id="CAJNOK010020336">
    <property type="protein sequence ID" value="CAF1314604.1"/>
    <property type="molecule type" value="Genomic_DNA"/>
</dbReference>